<evidence type="ECO:0000313" key="2">
    <source>
        <dbReference type="EMBL" id="KAF6339731.1"/>
    </source>
</evidence>
<sequence>MAKPEFSLVVRDRQHVAPEPLMSTLPVPRSGDTRWTPLQLGRSSATRGRRRILTSKYGCSRPAPPAVTHTARPPPCPAAILAPATFRWAPGGTLAASEAAARLFPPAPGRAFLTQACWRLGDTQTKATRRGRS</sequence>
<dbReference type="EMBL" id="JACAGC010000010">
    <property type="protein sequence ID" value="KAF6339731.1"/>
    <property type="molecule type" value="Genomic_DNA"/>
</dbReference>
<organism evidence="2 3">
    <name type="scientific">Rhinolophus ferrumequinum</name>
    <name type="common">Greater horseshoe bat</name>
    <dbReference type="NCBI Taxonomy" id="59479"/>
    <lineage>
        <taxon>Eukaryota</taxon>
        <taxon>Metazoa</taxon>
        <taxon>Chordata</taxon>
        <taxon>Craniata</taxon>
        <taxon>Vertebrata</taxon>
        <taxon>Euteleostomi</taxon>
        <taxon>Mammalia</taxon>
        <taxon>Eutheria</taxon>
        <taxon>Laurasiatheria</taxon>
        <taxon>Chiroptera</taxon>
        <taxon>Yinpterochiroptera</taxon>
        <taxon>Rhinolophoidea</taxon>
        <taxon>Rhinolophidae</taxon>
        <taxon>Rhinolophinae</taxon>
        <taxon>Rhinolophus</taxon>
    </lineage>
</organism>
<protein>
    <submittedName>
        <fullName evidence="2">Uncharacterized protein</fullName>
    </submittedName>
</protein>
<accession>A0A7J7WQV3</accession>
<comment type="caution">
    <text evidence="2">The sequence shown here is derived from an EMBL/GenBank/DDBJ whole genome shotgun (WGS) entry which is preliminary data.</text>
</comment>
<gene>
    <name evidence="2" type="ORF">mRhiFer1_008010</name>
</gene>
<dbReference type="AlphaFoldDB" id="A0A7J7WQV3"/>
<reference evidence="2 3" key="1">
    <citation type="journal article" date="2020" name="Nature">
        <title>Six reference-quality genomes reveal evolution of bat adaptations.</title>
        <authorList>
            <person name="Jebb D."/>
            <person name="Huang Z."/>
            <person name="Pippel M."/>
            <person name="Hughes G.M."/>
            <person name="Lavrichenko K."/>
            <person name="Devanna P."/>
            <person name="Winkler S."/>
            <person name="Jermiin L.S."/>
            <person name="Skirmuntt E.C."/>
            <person name="Katzourakis A."/>
            <person name="Burkitt-Gray L."/>
            <person name="Ray D.A."/>
            <person name="Sullivan K.A.M."/>
            <person name="Roscito J.G."/>
            <person name="Kirilenko B.M."/>
            <person name="Davalos L.M."/>
            <person name="Corthals A.P."/>
            <person name="Power M.L."/>
            <person name="Jones G."/>
            <person name="Ransome R.D."/>
            <person name="Dechmann D.K.N."/>
            <person name="Locatelli A.G."/>
            <person name="Puechmaille S.J."/>
            <person name="Fedrigo O."/>
            <person name="Jarvis E.D."/>
            <person name="Hiller M."/>
            <person name="Vernes S.C."/>
            <person name="Myers E.W."/>
            <person name="Teeling E.C."/>
        </authorList>
    </citation>
    <scope>NUCLEOTIDE SEQUENCE [LARGE SCALE GENOMIC DNA]</scope>
    <source>
        <strain evidence="2">MRhiFer1</strain>
        <tissue evidence="2">Lung</tissue>
    </source>
</reference>
<evidence type="ECO:0000313" key="3">
    <source>
        <dbReference type="Proteomes" id="UP000585614"/>
    </source>
</evidence>
<feature type="region of interest" description="Disordered" evidence="1">
    <location>
        <begin position="27"/>
        <end position="47"/>
    </location>
</feature>
<dbReference type="Proteomes" id="UP000585614">
    <property type="component" value="Unassembled WGS sequence"/>
</dbReference>
<evidence type="ECO:0000256" key="1">
    <source>
        <dbReference type="SAM" id="MobiDB-lite"/>
    </source>
</evidence>
<proteinExistence type="predicted"/>
<name>A0A7J7WQV3_RHIFE</name>